<sequence length="338" mass="36890">MQAYHLEEFGKPEGIVLRNRDEPKPGPNDVVIRVRAASLNRRDLMILARTYPLPAKPDVVPLSDGAGEVVAIGDRVSRFKVGDRVTGSYWPRWRDGRLAADYMDQLGCTVDGMAAEFAVFNEQWLVRLPDYLTWEEGASLSCAGVTAWCSVMASGSLKPGQTVLTLGTGDVSLFAVQFAKMMGCRVIATTSQDAKAEKLKTLGADHVINYVETPQWGAAVRELTGGLGADLVVETMGPETIEQSLIASASYSEIVVLIWKSVKQSALVLPASAYGPKLTTIRRLFVGSRVDLEAMIKAMSAREIRPVVDRAFPFAQAHEAYRYYEGRSGFGKVVLLGE</sequence>
<dbReference type="SUPFAM" id="SSF51735">
    <property type="entry name" value="NAD(P)-binding Rossmann-fold domains"/>
    <property type="match status" value="1"/>
</dbReference>
<protein>
    <submittedName>
        <fullName evidence="2">NADPH:quinone reductase</fullName>
    </submittedName>
</protein>
<organism evidence="2 3">
    <name type="scientific">Paraburkholderia megapolitana</name>
    <dbReference type="NCBI Taxonomy" id="420953"/>
    <lineage>
        <taxon>Bacteria</taxon>
        <taxon>Pseudomonadati</taxon>
        <taxon>Pseudomonadota</taxon>
        <taxon>Betaproteobacteria</taxon>
        <taxon>Burkholderiales</taxon>
        <taxon>Burkholderiaceae</taxon>
        <taxon>Paraburkholderia</taxon>
    </lineage>
</organism>
<dbReference type="InterPro" id="IPR013154">
    <property type="entry name" value="ADH-like_N"/>
</dbReference>
<feature type="domain" description="Enoyl reductase (ER)" evidence="1">
    <location>
        <begin position="10"/>
        <end position="335"/>
    </location>
</feature>
<dbReference type="OrthoDB" id="9787435at2"/>
<dbReference type="Pfam" id="PF08240">
    <property type="entry name" value="ADH_N"/>
    <property type="match status" value="1"/>
</dbReference>
<dbReference type="SMART" id="SM00829">
    <property type="entry name" value="PKS_ER"/>
    <property type="match status" value="1"/>
</dbReference>
<accession>A0A1I3SDY9</accession>
<dbReference type="Pfam" id="PF00107">
    <property type="entry name" value="ADH_zinc_N"/>
    <property type="match status" value="1"/>
</dbReference>
<dbReference type="Proteomes" id="UP000199548">
    <property type="component" value="Unassembled WGS sequence"/>
</dbReference>
<dbReference type="InterPro" id="IPR036291">
    <property type="entry name" value="NAD(P)-bd_dom_sf"/>
</dbReference>
<reference evidence="2 3" key="1">
    <citation type="submission" date="2016-10" db="EMBL/GenBank/DDBJ databases">
        <authorList>
            <person name="de Groot N.N."/>
        </authorList>
    </citation>
    <scope>NUCLEOTIDE SEQUENCE [LARGE SCALE GENOMIC DNA]</scope>
    <source>
        <strain evidence="2 3">LMG 23650</strain>
    </source>
</reference>
<dbReference type="Gene3D" id="3.40.50.720">
    <property type="entry name" value="NAD(P)-binding Rossmann-like Domain"/>
    <property type="match status" value="1"/>
</dbReference>
<dbReference type="InterPro" id="IPR020843">
    <property type="entry name" value="ER"/>
</dbReference>
<dbReference type="GO" id="GO:0016491">
    <property type="term" value="F:oxidoreductase activity"/>
    <property type="evidence" value="ECO:0007669"/>
    <property type="project" value="InterPro"/>
</dbReference>
<evidence type="ECO:0000313" key="2">
    <source>
        <dbReference type="EMBL" id="SFJ55726.1"/>
    </source>
</evidence>
<dbReference type="InterPro" id="IPR011032">
    <property type="entry name" value="GroES-like_sf"/>
</dbReference>
<dbReference type="CDD" id="cd08276">
    <property type="entry name" value="MDR7"/>
    <property type="match status" value="1"/>
</dbReference>
<evidence type="ECO:0000259" key="1">
    <source>
        <dbReference type="SMART" id="SM00829"/>
    </source>
</evidence>
<dbReference type="PANTHER" id="PTHR45033:SF2">
    <property type="entry name" value="ZINC-TYPE ALCOHOL DEHYDROGENASE-LIKE PROTEIN C1773.06C"/>
    <property type="match status" value="1"/>
</dbReference>
<dbReference type="RefSeq" id="WP_091017134.1">
    <property type="nucleotide sequence ID" value="NZ_CP041745.1"/>
</dbReference>
<evidence type="ECO:0000313" key="3">
    <source>
        <dbReference type="Proteomes" id="UP000199548"/>
    </source>
</evidence>
<dbReference type="Gene3D" id="3.90.180.10">
    <property type="entry name" value="Medium-chain alcohol dehydrogenases, catalytic domain"/>
    <property type="match status" value="1"/>
</dbReference>
<dbReference type="AlphaFoldDB" id="A0A1I3SDY9"/>
<dbReference type="EMBL" id="FOQU01000008">
    <property type="protein sequence ID" value="SFJ55726.1"/>
    <property type="molecule type" value="Genomic_DNA"/>
</dbReference>
<name>A0A1I3SDY9_9BURK</name>
<proteinExistence type="predicted"/>
<dbReference type="PANTHER" id="PTHR45033">
    <property type="match status" value="1"/>
</dbReference>
<dbReference type="STRING" id="420953.SAMN05192543_108112"/>
<keyword evidence="3" id="KW-1185">Reference proteome</keyword>
<dbReference type="SUPFAM" id="SSF50129">
    <property type="entry name" value="GroES-like"/>
    <property type="match status" value="1"/>
</dbReference>
<dbReference type="InterPro" id="IPR052711">
    <property type="entry name" value="Zinc_ADH-like"/>
</dbReference>
<gene>
    <name evidence="2" type="ORF">SAMN05192543_108112</name>
</gene>
<dbReference type="InterPro" id="IPR013149">
    <property type="entry name" value="ADH-like_C"/>
</dbReference>